<evidence type="ECO:0000256" key="3">
    <source>
        <dbReference type="ARBA" id="ARBA00022490"/>
    </source>
</evidence>
<dbReference type="PROSITE" id="PS50219">
    <property type="entry name" value="CNH"/>
    <property type="match status" value="1"/>
</dbReference>
<organism evidence="10 11">
    <name type="scientific">Rhizophlyctis rosea</name>
    <dbReference type="NCBI Taxonomy" id="64517"/>
    <lineage>
        <taxon>Eukaryota</taxon>
        <taxon>Fungi</taxon>
        <taxon>Fungi incertae sedis</taxon>
        <taxon>Chytridiomycota</taxon>
        <taxon>Chytridiomycota incertae sedis</taxon>
        <taxon>Chytridiomycetes</taxon>
        <taxon>Rhizophlyctidales</taxon>
        <taxon>Rhizophlyctidaceae</taxon>
        <taxon>Rhizophlyctis</taxon>
    </lineage>
</organism>
<comment type="subcellular location">
    <subcellularLocation>
        <location evidence="1">Cytoplasm</location>
    </subcellularLocation>
</comment>
<evidence type="ECO:0000256" key="4">
    <source>
        <dbReference type="ARBA" id="ARBA00022741"/>
    </source>
</evidence>
<evidence type="ECO:0000256" key="6">
    <source>
        <dbReference type="PROSITE-ProRule" id="PRU10141"/>
    </source>
</evidence>
<dbReference type="InterPro" id="IPR050629">
    <property type="entry name" value="STE20/SPS1-PAK"/>
</dbReference>
<evidence type="ECO:0000256" key="2">
    <source>
        <dbReference type="ARBA" id="ARBA00012513"/>
    </source>
</evidence>
<evidence type="ECO:0000256" key="7">
    <source>
        <dbReference type="SAM" id="MobiDB-lite"/>
    </source>
</evidence>
<name>A0AAD5SLZ7_9FUNG</name>
<evidence type="ECO:0000313" key="11">
    <source>
        <dbReference type="Proteomes" id="UP001212841"/>
    </source>
</evidence>
<feature type="region of interest" description="Disordered" evidence="7">
    <location>
        <begin position="303"/>
        <end position="387"/>
    </location>
</feature>
<evidence type="ECO:0000256" key="5">
    <source>
        <dbReference type="ARBA" id="ARBA00022840"/>
    </source>
</evidence>
<dbReference type="PROSITE" id="PS00107">
    <property type="entry name" value="PROTEIN_KINASE_ATP"/>
    <property type="match status" value="1"/>
</dbReference>
<proteinExistence type="predicted"/>
<dbReference type="AlphaFoldDB" id="A0AAD5SLZ7"/>
<dbReference type="Gene3D" id="1.10.510.10">
    <property type="entry name" value="Transferase(Phosphotransferase) domain 1"/>
    <property type="match status" value="1"/>
</dbReference>
<dbReference type="PROSITE" id="PS50011">
    <property type="entry name" value="PROTEIN_KINASE_DOM"/>
    <property type="match status" value="1"/>
</dbReference>
<keyword evidence="11" id="KW-1185">Reference proteome</keyword>
<dbReference type="PANTHER" id="PTHR48012:SF18">
    <property type="entry name" value="HAPPYHOUR, ISOFORM A"/>
    <property type="match status" value="1"/>
</dbReference>
<evidence type="ECO:0000259" key="8">
    <source>
        <dbReference type="PROSITE" id="PS50011"/>
    </source>
</evidence>
<dbReference type="PANTHER" id="PTHR48012">
    <property type="entry name" value="STERILE20-LIKE KINASE, ISOFORM B-RELATED"/>
    <property type="match status" value="1"/>
</dbReference>
<dbReference type="EC" id="2.7.11.1" evidence="2"/>
<feature type="compositionally biased region" description="Basic and acidic residues" evidence="7">
    <location>
        <begin position="369"/>
        <end position="387"/>
    </location>
</feature>
<feature type="compositionally biased region" description="Polar residues" evidence="7">
    <location>
        <begin position="343"/>
        <end position="356"/>
    </location>
</feature>
<sequence>MSAKRSFHGITAKEDPDQLYELLEHIGTGSYGEVFKAKVKATDELAAVKVVKLEAGEELDEVLNEVNFLRDCIHDNVVSYVGCYMKKGTVKGQKHVWIVMEFCGGGSVEAAYKGLRGPLTEREISAVLRQALQGLAFLHSCNKIHRDIKCGNILMNENGQIKLADFGVSANLTRTFSKRNTFIGTPYWMAPEVITSEQEGTHYDSKADIWSFGITAIEMAEVSPPMFDLHPMRVLFMIPKNDPPTLKKKDNWSEKFHDFLRVCLEKDPDKRPSAQDLLQHPFLTPVAETQSIITGLIERVREARRSRTGKDPLGQGNGEPGEEEEEEEDENDNNADTVRRVTPTVQTGDTGSSVELVTSADSTLTTDTTKGDKEAKEQAEREARDQKKPTFKANRMCRLMLRVNCGEFIGETLLLGTDDGLFALETNEKDAKMTPLSTRRYIQMDALDDLGVIVSRSGKYDVVATHDVSAITKFKKRQKFETETKLKKMKETRGCTSYSITRSSTSTYLCVAMAKSILVMRWAPHPFNKFMKVKEVPMDIKIRSMDIFEARNGDLRLCIGTPNGFRLMNMQGSVAEEVVHPNLGMEKLGLPVRGVPFADRFVLCYENMGIVTHETNGKENRNLTWRNPLTFSSKLGADLLVAGSSSVVDVISSETGKIVHIFETKKDKLRSLELLVSKSNKLFLLADEEKDGVKTAQVILIQLVD</sequence>
<dbReference type="Proteomes" id="UP001212841">
    <property type="component" value="Unassembled WGS sequence"/>
</dbReference>
<accession>A0AAD5SLZ7</accession>
<evidence type="ECO:0000313" key="10">
    <source>
        <dbReference type="EMBL" id="KAJ3057492.1"/>
    </source>
</evidence>
<evidence type="ECO:0000259" key="9">
    <source>
        <dbReference type="PROSITE" id="PS50219"/>
    </source>
</evidence>
<reference evidence="10" key="1">
    <citation type="submission" date="2020-05" db="EMBL/GenBank/DDBJ databases">
        <title>Phylogenomic resolution of chytrid fungi.</title>
        <authorList>
            <person name="Stajich J.E."/>
            <person name="Amses K."/>
            <person name="Simmons R."/>
            <person name="Seto K."/>
            <person name="Myers J."/>
            <person name="Bonds A."/>
            <person name="Quandt C.A."/>
            <person name="Barry K."/>
            <person name="Liu P."/>
            <person name="Grigoriev I."/>
            <person name="Longcore J.E."/>
            <person name="James T.Y."/>
        </authorList>
    </citation>
    <scope>NUCLEOTIDE SEQUENCE</scope>
    <source>
        <strain evidence="10">JEL0318</strain>
    </source>
</reference>
<feature type="domain" description="Protein kinase" evidence="8">
    <location>
        <begin position="20"/>
        <end position="283"/>
    </location>
</feature>
<keyword evidence="3" id="KW-0963">Cytoplasm</keyword>
<dbReference type="SMART" id="SM00220">
    <property type="entry name" value="S_TKc"/>
    <property type="match status" value="1"/>
</dbReference>
<comment type="caution">
    <text evidence="10">The sequence shown here is derived from an EMBL/GenBank/DDBJ whole genome shotgun (WGS) entry which is preliminary data.</text>
</comment>
<keyword evidence="5 6" id="KW-0067">ATP-binding</keyword>
<keyword evidence="4 6" id="KW-0547">Nucleotide-binding</keyword>
<evidence type="ECO:0000256" key="1">
    <source>
        <dbReference type="ARBA" id="ARBA00004496"/>
    </source>
</evidence>
<dbReference type="GO" id="GO:0005737">
    <property type="term" value="C:cytoplasm"/>
    <property type="evidence" value="ECO:0007669"/>
    <property type="project" value="UniProtKB-SubCell"/>
</dbReference>
<dbReference type="GO" id="GO:0035556">
    <property type="term" value="P:intracellular signal transduction"/>
    <property type="evidence" value="ECO:0007669"/>
    <property type="project" value="TreeGrafter"/>
</dbReference>
<feature type="compositionally biased region" description="Acidic residues" evidence="7">
    <location>
        <begin position="320"/>
        <end position="333"/>
    </location>
</feature>
<protein>
    <recommendedName>
        <fullName evidence="2">non-specific serine/threonine protein kinase</fullName>
        <ecNumber evidence="2">2.7.11.1</ecNumber>
    </recommendedName>
</protein>
<dbReference type="EMBL" id="JADGJD010000002">
    <property type="protein sequence ID" value="KAJ3057492.1"/>
    <property type="molecule type" value="Genomic_DNA"/>
</dbReference>
<dbReference type="FunFam" id="1.10.510.10:FF:000837">
    <property type="entry name" value="STE family protein kinase"/>
    <property type="match status" value="1"/>
</dbReference>
<feature type="compositionally biased region" description="Low complexity" evidence="7">
    <location>
        <begin position="358"/>
        <end position="368"/>
    </location>
</feature>
<dbReference type="Pfam" id="PF00780">
    <property type="entry name" value="CNH"/>
    <property type="match status" value="1"/>
</dbReference>
<dbReference type="InterPro" id="IPR000719">
    <property type="entry name" value="Prot_kinase_dom"/>
</dbReference>
<dbReference type="InterPro" id="IPR011009">
    <property type="entry name" value="Kinase-like_dom_sf"/>
</dbReference>
<dbReference type="GO" id="GO:0004674">
    <property type="term" value="F:protein serine/threonine kinase activity"/>
    <property type="evidence" value="ECO:0007669"/>
    <property type="project" value="UniProtKB-EC"/>
</dbReference>
<feature type="binding site" evidence="6">
    <location>
        <position position="49"/>
    </location>
    <ligand>
        <name>ATP</name>
        <dbReference type="ChEBI" id="CHEBI:30616"/>
    </ligand>
</feature>
<dbReference type="InterPro" id="IPR017441">
    <property type="entry name" value="Protein_kinase_ATP_BS"/>
</dbReference>
<dbReference type="InterPro" id="IPR001180">
    <property type="entry name" value="CNH_dom"/>
</dbReference>
<dbReference type="Pfam" id="PF00069">
    <property type="entry name" value="Pkinase"/>
    <property type="match status" value="1"/>
</dbReference>
<feature type="domain" description="CNH" evidence="9">
    <location>
        <begin position="400"/>
        <end position="677"/>
    </location>
</feature>
<dbReference type="SUPFAM" id="SSF56112">
    <property type="entry name" value="Protein kinase-like (PK-like)"/>
    <property type="match status" value="1"/>
</dbReference>
<dbReference type="GO" id="GO:0005524">
    <property type="term" value="F:ATP binding"/>
    <property type="evidence" value="ECO:0007669"/>
    <property type="project" value="UniProtKB-UniRule"/>
</dbReference>
<gene>
    <name evidence="10" type="ORF">HK097_004013</name>
</gene>
<dbReference type="SMART" id="SM00036">
    <property type="entry name" value="CNH"/>
    <property type="match status" value="1"/>
</dbReference>